<evidence type="ECO:0000256" key="4">
    <source>
        <dbReference type="SAM" id="MobiDB-lite"/>
    </source>
</evidence>
<dbReference type="Pfam" id="PF00023">
    <property type="entry name" value="Ank"/>
    <property type="match status" value="1"/>
</dbReference>
<dbReference type="Pfam" id="PF12937">
    <property type="entry name" value="F-box-like"/>
    <property type="match status" value="1"/>
</dbReference>
<keyword evidence="1" id="KW-0677">Repeat</keyword>
<dbReference type="PROSITE" id="PS50297">
    <property type="entry name" value="ANK_REP_REGION"/>
    <property type="match status" value="3"/>
</dbReference>
<dbReference type="Gene3D" id="1.20.1280.50">
    <property type="match status" value="1"/>
</dbReference>
<feature type="repeat" description="ANK" evidence="3">
    <location>
        <begin position="855"/>
        <end position="887"/>
    </location>
</feature>
<dbReference type="OrthoDB" id="5632076at2"/>
<reference evidence="6 7" key="1">
    <citation type="submission" date="2018-06" db="EMBL/GenBank/DDBJ databases">
        <authorList>
            <consortium name="Pathogen Informatics"/>
            <person name="Doyle S."/>
        </authorList>
    </citation>
    <scope>NUCLEOTIDE SEQUENCE [LARGE SCALE GENOMIC DNA]</scope>
    <source>
        <strain evidence="6 7">NCTC13316</strain>
    </source>
</reference>
<dbReference type="Pfam" id="PF12796">
    <property type="entry name" value="Ank_2"/>
    <property type="match status" value="1"/>
</dbReference>
<feature type="region of interest" description="Disordered" evidence="4">
    <location>
        <begin position="1"/>
        <end position="20"/>
    </location>
</feature>
<dbReference type="SUPFAM" id="SSF81383">
    <property type="entry name" value="F-box domain"/>
    <property type="match status" value="1"/>
</dbReference>
<dbReference type="Gene3D" id="1.25.40.20">
    <property type="entry name" value="Ankyrin repeat-containing domain"/>
    <property type="match status" value="3"/>
</dbReference>
<dbReference type="PANTHER" id="PTHR24198">
    <property type="entry name" value="ANKYRIN REPEAT AND PROTEIN KINASE DOMAIN-CONTAINING PROTEIN"/>
    <property type="match status" value="1"/>
</dbReference>
<feature type="repeat" description="ANK" evidence="3">
    <location>
        <begin position="822"/>
        <end position="854"/>
    </location>
</feature>
<dbReference type="RefSeq" id="WP_115331418.1">
    <property type="nucleotide sequence ID" value="NZ_CAAAHP010000002.1"/>
</dbReference>
<feature type="domain" description="F-box" evidence="5">
    <location>
        <begin position="20"/>
        <end position="67"/>
    </location>
</feature>
<evidence type="ECO:0000259" key="5">
    <source>
        <dbReference type="PROSITE" id="PS50181"/>
    </source>
</evidence>
<evidence type="ECO:0000313" key="6">
    <source>
        <dbReference type="EMBL" id="STX51811.1"/>
    </source>
</evidence>
<name>A0A378JM42_9GAMM</name>
<feature type="repeat" description="ANK" evidence="3">
    <location>
        <begin position="382"/>
        <end position="414"/>
    </location>
</feature>
<keyword evidence="7" id="KW-1185">Reference proteome</keyword>
<organism evidence="6 7">
    <name type="scientific">Legionella busanensis</name>
    <dbReference type="NCBI Taxonomy" id="190655"/>
    <lineage>
        <taxon>Bacteria</taxon>
        <taxon>Pseudomonadati</taxon>
        <taxon>Pseudomonadota</taxon>
        <taxon>Gammaproteobacteria</taxon>
        <taxon>Legionellales</taxon>
        <taxon>Legionellaceae</taxon>
        <taxon>Legionella</taxon>
    </lineage>
</organism>
<dbReference type="EMBL" id="UGOD01000001">
    <property type="protein sequence ID" value="STX51811.1"/>
    <property type="molecule type" value="Genomic_DNA"/>
</dbReference>
<dbReference type="SMART" id="SM00248">
    <property type="entry name" value="ANK"/>
    <property type="match status" value="12"/>
</dbReference>
<keyword evidence="2 3" id="KW-0040">ANK repeat</keyword>
<dbReference type="SUPFAM" id="SSF48403">
    <property type="entry name" value="Ankyrin repeat"/>
    <property type="match status" value="2"/>
</dbReference>
<proteinExistence type="predicted"/>
<dbReference type="Proteomes" id="UP000254794">
    <property type="component" value="Unassembled WGS sequence"/>
</dbReference>
<gene>
    <name evidence="6" type="ORF">NCTC13316_01909</name>
</gene>
<accession>A0A378JM42</accession>
<dbReference type="InterPro" id="IPR002110">
    <property type="entry name" value="Ankyrin_rpt"/>
</dbReference>
<protein>
    <submittedName>
        <fullName evidence="6">Ankyrin repeat protein</fullName>
    </submittedName>
</protein>
<evidence type="ECO:0000256" key="2">
    <source>
        <dbReference type="ARBA" id="ARBA00023043"/>
    </source>
</evidence>
<dbReference type="InterPro" id="IPR001810">
    <property type="entry name" value="F-box_dom"/>
</dbReference>
<dbReference type="AlphaFoldDB" id="A0A378JM42"/>
<evidence type="ECO:0000256" key="3">
    <source>
        <dbReference type="PROSITE-ProRule" id="PRU00023"/>
    </source>
</evidence>
<feature type="repeat" description="ANK" evidence="3">
    <location>
        <begin position="755"/>
        <end position="787"/>
    </location>
</feature>
<dbReference type="PROSITE" id="PS50181">
    <property type="entry name" value="FBOX"/>
    <property type="match status" value="1"/>
</dbReference>
<dbReference type="PANTHER" id="PTHR24198:SF165">
    <property type="entry name" value="ANKYRIN REPEAT-CONTAINING PROTEIN-RELATED"/>
    <property type="match status" value="1"/>
</dbReference>
<dbReference type="InterPro" id="IPR036047">
    <property type="entry name" value="F-box-like_dom_sf"/>
</dbReference>
<feature type="compositionally biased region" description="Low complexity" evidence="4">
    <location>
        <begin position="11"/>
        <end position="20"/>
    </location>
</feature>
<dbReference type="InterPro" id="IPR036770">
    <property type="entry name" value="Ankyrin_rpt-contain_sf"/>
</dbReference>
<evidence type="ECO:0000256" key="1">
    <source>
        <dbReference type="ARBA" id="ARBA00022737"/>
    </source>
</evidence>
<sequence length="926" mass="105363">MQFFKDKEGQPSSLPAESSPSLLDSIPTEVLWKIFSYSNPVDMTTLAQSSKYFSKLVKEADDFWQEIYHRHFPNAPEKLADKSWYDTFMERYQADYPQPEVRRLAFLIKAQDEVNLERFIKKHQGSIKDLLDIKGKETGKTPLKYAQEIGNRKILDQLFQAVDLNYRNNVKEVASSELISRAISLSCSAIENLPTECNTQAYQIIIAQSCMAYHLNHSTSALQNVKIKTSDVAIAEHHNIVVDRTALEGIARYCIEINMSTAAAKVVIAEVIDNLKNILDAINFINSSYSHEPDSLSFYNDEKLCPLIDKFRKKLENNEDRDPRGKALAKLIFAAEEAAYTSKADEQGRTIFYWAIACCQSPQALANLLKMGSSLEERYMSLGYRPLHIAASLGYNEIIQLFFTEGADPLILNTGNSIFVDYFKAGNLANYLTHRIQGYQEDNRQLEQIVESKFHCMIPIHLAAEYGHKKTVIKFIQYEPTCATTMNDARQEVMDVAVMAGQKEVVEALLQLSPQFFSRLNQESLLVYATDYNHTGLLIYLVKYLLQQRDDLAKDPQLTEPSNSALEIELTDHSYFTLHFPSEIDTIFEYYLSFVNEEEDLLGIEAFISTIYRYDPKYLNTLITNAPINFKPKIKNEIQKIRDDLSSDNVFLYVKNGDIEGLSRTLTLLSMLDQEDKQGKSLLTVASQEKNPLVLNYIYQLAIAFNSEKNILNTKKQSGEHRTILYWAIVCHQDEKVIQELLDKGSKPNEKYFTNNSQPLHIAAQHGNNKIIPLLIKAGASLTAPDIIGKLPIHVAIEYGNLEAVEQFLTQDKALLKILDFNGRTLLHLAVRYGQPKIMEFLIKQGCDLKATDSFDMQPIHLAVKEGQLEAVKCLLETSNDLLEEKDRSGKTTQELAELHGNTQLSKLISEYEDNKHSDKRQKRPG</sequence>
<dbReference type="PROSITE" id="PS50088">
    <property type="entry name" value="ANK_REPEAT"/>
    <property type="match status" value="4"/>
</dbReference>
<evidence type="ECO:0000313" key="7">
    <source>
        <dbReference type="Proteomes" id="UP000254794"/>
    </source>
</evidence>